<proteinExistence type="predicted"/>
<evidence type="ECO:0000313" key="2">
    <source>
        <dbReference type="Proteomes" id="UP001350972"/>
    </source>
</evidence>
<reference evidence="1 2" key="1">
    <citation type="submission" date="2024-02" db="EMBL/GenBank/DDBJ databases">
        <title>Tn5403 promotes plasmid rearrangements and degradation of the Klebsiella pneumoniae carbapenemase (KPC) transposon Tn4401.</title>
        <authorList>
            <person name="Sheppard A.E."/>
            <person name="Barry K.E."/>
            <person name="Parikh H.I."/>
            <person name="Vegesana K."/>
            <person name="Sebra R."/>
            <person name="George S."/>
            <person name="Sanderson N.D."/>
            <person name="Stoesser N."/>
            <person name="Eyre D.W."/>
            <person name="Crook D.W."/>
            <person name="Walker A.S."/>
            <person name="Mathers A.J."/>
        </authorList>
    </citation>
    <scope>NUCLEOTIDE SEQUENCE [LARGE SCALE GENOMIC DNA]</scope>
    <source>
        <strain evidence="1 2">CAV1921</strain>
    </source>
</reference>
<sequence>MSTDTISTLIGDTYMHSAPYTSLDEISSSYFIKADTLFRTIIFQNVAISHANEKMNPKLHAAYIQLESFLEKNSPEISDKGIRHDLVSKHMPSLCFSSLVSAFEDYIIEIAKLIFKLRPENLDNVKCDYGAFKALSEDELFDHLVNEGVASLTFGSPKEYINKFCKLIQIEKKAIEPYLKKYIEIKARRDTGVHNNWIKDSRYERKLAEIGLQPDAKNYLTPDLDYFRYSFNLCGELVKLISNNISTELLNEQKIFKQEKSET</sequence>
<gene>
    <name evidence="1" type="ORF">LM286_18200</name>
</gene>
<protein>
    <recommendedName>
        <fullName evidence="3">RiboL-PSP-HEPN domain-containing protein</fullName>
    </recommendedName>
</protein>
<organism evidence="1 2">
    <name type="scientific">Raoultella ornithinolytica</name>
    <name type="common">Klebsiella ornithinolytica</name>
    <dbReference type="NCBI Taxonomy" id="54291"/>
    <lineage>
        <taxon>Bacteria</taxon>
        <taxon>Pseudomonadati</taxon>
        <taxon>Pseudomonadota</taxon>
        <taxon>Gammaproteobacteria</taxon>
        <taxon>Enterobacterales</taxon>
        <taxon>Enterobacteriaceae</taxon>
        <taxon>Klebsiella/Raoultella group</taxon>
        <taxon>Raoultella</taxon>
    </lineage>
</organism>
<evidence type="ECO:0000313" key="1">
    <source>
        <dbReference type="EMBL" id="WWC10277.1"/>
    </source>
</evidence>
<dbReference type="Proteomes" id="UP001350972">
    <property type="component" value="Chromosome"/>
</dbReference>
<dbReference type="RefSeq" id="WP_227499827.1">
    <property type="nucleotide sequence ID" value="NZ_CP145156.1"/>
</dbReference>
<name>A0ABZ2DTB3_RAOOR</name>
<dbReference type="EMBL" id="CP145163">
    <property type="protein sequence ID" value="WWC10277.1"/>
    <property type="molecule type" value="Genomic_DNA"/>
</dbReference>
<keyword evidence="2" id="KW-1185">Reference proteome</keyword>
<accession>A0ABZ2DTB3</accession>
<evidence type="ECO:0008006" key="3">
    <source>
        <dbReference type="Google" id="ProtNLM"/>
    </source>
</evidence>